<keyword evidence="2" id="KW-1185">Reference proteome</keyword>
<evidence type="ECO:0000313" key="1">
    <source>
        <dbReference type="EMBL" id="KAJ8950416.1"/>
    </source>
</evidence>
<dbReference type="Proteomes" id="UP001162162">
    <property type="component" value="Unassembled WGS sequence"/>
</dbReference>
<name>A0AAV8YH39_9CUCU</name>
<proteinExistence type="predicted"/>
<sequence length="133" mass="15768">MYILGGTELEPFYCLIEGGKNGWLFQEIKDLFYYMQILQQESLDMPRRVTDSIRLSELPDLVRTCGFYPTEFELENMMLDIKYRNFYETGKISEEINFIDFVKLFCNHKPAYGYSQDNLEKSLPDSGNNYKHI</sequence>
<dbReference type="EMBL" id="JAPWTK010000101">
    <property type="protein sequence ID" value="KAJ8950416.1"/>
    <property type="molecule type" value="Genomic_DNA"/>
</dbReference>
<reference evidence="1" key="1">
    <citation type="journal article" date="2023" name="Insect Mol. Biol.">
        <title>Genome sequencing provides insights into the evolution of gene families encoding plant cell wall-degrading enzymes in longhorned beetles.</title>
        <authorList>
            <person name="Shin N.R."/>
            <person name="Okamura Y."/>
            <person name="Kirsch R."/>
            <person name="Pauchet Y."/>
        </authorList>
    </citation>
    <scope>NUCLEOTIDE SEQUENCE</scope>
    <source>
        <strain evidence="1">AMC_N1</strain>
    </source>
</reference>
<protein>
    <submittedName>
        <fullName evidence="1">Uncharacterized protein</fullName>
    </submittedName>
</protein>
<gene>
    <name evidence="1" type="ORF">NQ318_003692</name>
</gene>
<accession>A0AAV8YH39</accession>
<dbReference type="AlphaFoldDB" id="A0AAV8YH39"/>
<evidence type="ECO:0000313" key="2">
    <source>
        <dbReference type="Proteomes" id="UP001162162"/>
    </source>
</evidence>
<organism evidence="1 2">
    <name type="scientific">Aromia moschata</name>
    <dbReference type="NCBI Taxonomy" id="1265417"/>
    <lineage>
        <taxon>Eukaryota</taxon>
        <taxon>Metazoa</taxon>
        <taxon>Ecdysozoa</taxon>
        <taxon>Arthropoda</taxon>
        <taxon>Hexapoda</taxon>
        <taxon>Insecta</taxon>
        <taxon>Pterygota</taxon>
        <taxon>Neoptera</taxon>
        <taxon>Endopterygota</taxon>
        <taxon>Coleoptera</taxon>
        <taxon>Polyphaga</taxon>
        <taxon>Cucujiformia</taxon>
        <taxon>Chrysomeloidea</taxon>
        <taxon>Cerambycidae</taxon>
        <taxon>Cerambycinae</taxon>
        <taxon>Callichromatini</taxon>
        <taxon>Aromia</taxon>
    </lineage>
</organism>
<comment type="caution">
    <text evidence="1">The sequence shown here is derived from an EMBL/GenBank/DDBJ whole genome shotgun (WGS) entry which is preliminary data.</text>
</comment>